<dbReference type="PANTHER" id="PTHR41328:SF3">
    <property type="entry name" value="PBSX PHAGE TERMINASE SMALL SUBUNIT"/>
    <property type="match status" value="1"/>
</dbReference>
<evidence type="ECO:0000256" key="1">
    <source>
        <dbReference type="ARBA" id="ARBA00022612"/>
    </source>
</evidence>
<dbReference type="AlphaFoldDB" id="A0AAP2USM2"/>
<name>A0AAP2USM2_CLOIN</name>
<dbReference type="InterPro" id="IPR038713">
    <property type="entry name" value="Terminase_Gp1_N_sf"/>
</dbReference>
<accession>A0AAP2USM2</accession>
<dbReference type="InterPro" id="IPR005335">
    <property type="entry name" value="Terminase_ssu"/>
</dbReference>
<dbReference type="PANTHER" id="PTHR41328">
    <property type="entry name" value="TERMINASE SMALL SUBUNIT-RELATED"/>
    <property type="match status" value="1"/>
</dbReference>
<dbReference type="Gene3D" id="1.10.10.1400">
    <property type="entry name" value="Terminase, small subunit, N-terminal DNA-binding domain, HTH motif"/>
    <property type="match status" value="1"/>
</dbReference>
<dbReference type="InterPro" id="IPR010332">
    <property type="entry name" value="ATPase_terminase-su_N"/>
</dbReference>
<reference evidence="4" key="1">
    <citation type="journal article" date="2022" name="Clin. Infect. Dis.">
        <title>Association between Clostridium innocuum and antibiotic-associated diarrhea in adults and children: A cross-sectional study and comparative genomics analysis.</title>
        <authorList>
            <person name="Cherny K.E."/>
            <person name="Muscat E.B."/>
            <person name="Balaji A."/>
            <person name="Mukherjee J."/>
            <person name="Ozer E.A."/>
            <person name="Angarone M.P."/>
            <person name="Hauser A.R."/>
            <person name="Sichel J.S."/>
            <person name="Amponsah E."/>
            <person name="Kociolek L.K."/>
        </authorList>
    </citation>
    <scope>NUCLEOTIDE SEQUENCE</scope>
    <source>
        <strain evidence="4">NU1-AC-029v</strain>
    </source>
</reference>
<evidence type="ECO:0000259" key="3">
    <source>
        <dbReference type="Pfam" id="PF06056"/>
    </source>
</evidence>
<dbReference type="EMBL" id="JAKTMA010000096">
    <property type="protein sequence ID" value="MCR0235641.1"/>
    <property type="molecule type" value="Genomic_DNA"/>
</dbReference>
<evidence type="ECO:0000313" key="4">
    <source>
        <dbReference type="EMBL" id="MCR0235641.1"/>
    </source>
</evidence>
<dbReference type="InterPro" id="IPR052404">
    <property type="entry name" value="SPP1-like_terminase"/>
</dbReference>
<organism evidence="4 5">
    <name type="scientific">Clostridium innocuum</name>
    <dbReference type="NCBI Taxonomy" id="1522"/>
    <lineage>
        <taxon>Bacteria</taxon>
        <taxon>Bacillati</taxon>
        <taxon>Bacillota</taxon>
        <taxon>Clostridia</taxon>
        <taxon>Eubacteriales</taxon>
        <taxon>Clostridiaceae</taxon>
        <taxon>Clostridium</taxon>
    </lineage>
</organism>
<dbReference type="Pfam" id="PF03592">
    <property type="entry name" value="Terminase_2"/>
    <property type="match status" value="1"/>
</dbReference>
<feature type="domain" description="Terminase ATPase subunit N-terminal" evidence="3">
    <location>
        <begin position="7"/>
        <end position="47"/>
    </location>
</feature>
<comment type="caution">
    <text evidence="4">The sequence shown here is derived from an EMBL/GenBank/DDBJ whole genome shotgun (WGS) entry which is preliminary data.</text>
</comment>
<sequence length="286" mass="32487">MAVIDEETKQQAKELWLQGKKYREISEITGIKESSIKSLASRAWKKEKLQPNKKKVATLVADADKDKGPPETELLPEEIETLNNEELTEKQRLFCLYYSKSFNATSAYKKAYDCSYQTAMCEGSKTLGNPKIKDEIMRLKKERYARSMLTKEDIFQKYMDIAFADITDFLEFGSDQIDADSGDVVSKNFVHFRHHTTVDGTLIGEVKQGKDGASIKLPDRMKALQWLSDHMGWATDLQKAQIEQLRAQTDKLKADSNDIPDESVQNKMDAITGIVDQMQPLGDDDV</sequence>
<keyword evidence="2" id="KW-0231">Viral genome packaging</keyword>
<gene>
    <name evidence="4" type="ORF">MKC95_23035</name>
</gene>
<dbReference type="Pfam" id="PF06056">
    <property type="entry name" value="Terminase_5"/>
    <property type="match status" value="1"/>
</dbReference>
<protein>
    <submittedName>
        <fullName evidence="4">Terminase small subunit</fullName>
    </submittedName>
</protein>
<dbReference type="RefSeq" id="WP_008728244.1">
    <property type="nucleotide sequence ID" value="NZ_AP025565.1"/>
</dbReference>
<evidence type="ECO:0000313" key="5">
    <source>
        <dbReference type="Proteomes" id="UP001203972"/>
    </source>
</evidence>
<dbReference type="GO" id="GO:0051276">
    <property type="term" value="P:chromosome organization"/>
    <property type="evidence" value="ECO:0007669"/>
    <property type="project" value="InterPro"/>
</dbReference>
<dbReference type="Proteomes" id="UP001203972">
    <property type="component" value="Unassembled WGS sequence"/>
</dbReference>
<evidence type="ECO:0000256" key="2">
    <source>
        <dbReference type="ARBA" id="ARBA00023219"/>
    </source>
</evidence>
<keyword evidence="1" id="KW-1188">Viral release from host cell</keyword>
<proteinExistence type="predicted"/>